<dbReference type="Gene3D" id="2.170.260.10">
    <property type="entry name" value="paz domain"/>
    <property type="match status" value="1"/>
</dbReference>
<dbReference type="InterPro" id="IPR003165">
    <property type="entry name" value="Piwi"/>
</dbReference>
<organism evidence="3 4">
    <name type="scientific">Cylindrodendrum hubeiense</name>
    <dbReference type="NCBI Taxonomy" id="595255"/>
    <lineage>
        <taxon>Eukaryota</taxon>
        <taxon>Fungi</taxon>
        <taxon>Dikarya</taxon>
        <taxon>Ascomycota</taxon>
        <taxon>Pezizomycotina</taxon>
        <taxon>Sordariomycetes</taxon>
        <taxon>Hypocreomycetidae</taxon>
        <taxon>Hypocreales</taxon>
        <taxon>Nectriaceae</taxon>
        <taxon>Cylindrodendrum</taxon>
    </lineage>
</organism>
<gene>
    <name evidence="3" type="ORF">G7Z17_g12040</name>
</gene>
<dbReference type="InterPro" id="IPR012337">
    <property type="entry name" value="RNaseH-like_sf"/>
</dbReference>
<evidence type="ECO:0000256" key="1">
    <source>
        <dbReference type="SAM" id="MobiDB-lite"/>
    </source>
</evidence>
<dbReference type="CDD" id="cd04657">
    <property type="entry name" value="Piwi_ago-like"/>
    <property type="match status" value="1"/>
</dbReference>
<dbReference type="SMART" id="SM00950">
    <property type="entry name" value="Piwi"/>
    <property type="match status" value="1"/>
</dbReference>
<dbReference type="InterPro" id="IPR045246">
    <property type="entry name" value="Piwi_ago-like"/>
</dbReference>
<dbReference type="SMART" id="SM01163">
    <property type="entry name" value="DUF1785"/>
    <property type="match status" value="1"/>
</dbReference>
<evidence type="ECO:0000259" key="2">
    <source>
        <dbReference type="PROSITE" id="PS50822"/>
    </source>
</evidence>
<dbReference type="InterPro" id="IPR003100">
    <property type="entry name" value="PAZ_dom"/>
</dbReference>
<dbReference type="Pfam" id="PF16486">
    <property type="entry name" value="ArgoN"/>
    <property type="match status" value="1"/>
</dbReference>
<dbReference type="Pfam" id="PF08699">
    <property type="entry name" value="ArgoL1"/>
    <property type="match status" value="1"/>
</dbReference>
<dbReference type="InterPro" id="IPR036085">
    <property type="entry name" value="PAZ_dom_sf"/>
</dbReference>
<dbReference type="SUPFAM" id="SSF53098">
    <property type="entry name" value="Ribonuclease H-like"/>
    <property type="match status" value="1"/>
</dbReference>
<evidence type="ECO:0000313" key="4">
    <source>
        <dbReference type="Proteomes" id="UP000722485"/>
    </source>
</evidence>
<dbReference type="Pfam" id="PF16488">
    <property type="entry name" value="ArgoL2"/>
    <property type="match status" value="1"/>
</dbReference>
<name>A0A9P5GWB6_9HYPO</name>
<accession>A0A9P5GWB6</accession>
<dbReference type="PROSITE" id="PS50822">
    <property type="entry name" value="PIWI"/>
    <property type="match status" value="1"/>
</dbReference>
<feature type="domain" description="Piwi" evidence="2">
    <location>
        <begin position="587"/>
        <end position="902"/>
    </location>
</feature>
<dbReference type="EMBL" id="JAANBB010000505">
    <property type="protein sequence ID" value="KAF7541061.1"/>
    <property type="molecule type" value="Genomic_DNA"/>
</dbReference>
<dbReference type="InterPro" id="IPR032472">
    <property type="entry name" value="ArgoL2"/>
</dbReference>
<reference evidence="3" key="1">
    <citation type="submission" date="2020-03" db="EMBL/GenBank/DDBJ databases">
        <title>Draft Genome Sequence of Cylindrodendrum hubeiense.</title>
        <authorList>
            <person name="Buettner E."/>
            <person name="Kellner H."/>
        </authorList>
    </citation>
    <scope>NUCLEOTIDE SEQUENCE</scope>
    <source>
        <strain evidence="3">IHI 201604</strain>
    </source>
</reference>
<sequence length="941" mass="105544">MTELVSEMGKLKVQAKGNTTALTQEQFPARPAYGSRGTPVVLWANYFRIVTKLGTLYKYTMDVNQIHTEEKAPTKPKGKDRPKGQARPQTKEVKGRKLYFVIRETLAELSKMDKSLVMATEFKSQLVSLKKLQLTSNPLRLSMPAQNNPDRLEIFEVTFHGPAEVRVDDMMKYLNSSVPDSGDHALPRYPEVADAFNVIFGFGPRSKVDEISAVGSSRFFSFKNGGITTPLYSDSRTLQAARGFFQSARLGTGRLLLNVNVTHGVFRLSGKLDEMFENFQVRAAPRTDRRAMRLLRLISKFLPKARVWVNMTLANGKQIRSKKAIHSLATASEIRRSRGQNLPLFEPNWEFIGPRNVRFWMQAEGQEGHYISVFDYYQQKYNVTLKDYPVLNMGSADKPSYVPAEFVEIQPGQSVKAKLLPRETTDMVNFACRSPYANAFSITNDGRGALGLDDGSLEQFGISVDKHLLTVHGRVLPCPGVTYMEKKKPKPLHVRPMNASWNMRDVKVFKSGAMIERWSFVNIVPDRASPVARQVVEDFVRFMSDMGININTSMVPPPTEAMSLDNATYGRQLDDFFSWANQNGIQFLLVILGNMDSEVYTKVKTLGDCTFGIQTSCVQGNFKKFGGGSPGYFANVALKWNLKAGGVNHKLRDDLDLLKGGKTIVVGYDVTHPTNMPTGKSDEVPSLVGLVASVDRDMGQWPSISWEQASKQEMLGQQLVDAFKSRLKLWQAHNKGQLPENIVIFRDGVSEGQFGQVLEKELPLIREACDALYSAKMQPRFTIVVSVKRHQTRFYPTTEENLPKHMNIQNGTVVDRGVTQARYWDFFLTAHAAIKGTARPAHYTVLLDEIFRPKYKAEAANELEKFTHELCYLFGRATKAVSICPPAYYADIVCTRARVHRPEFFDASDLESVTTAGPASSVGGGGGKQVHVNLRDSMYYI</sequence>
<dbReference type="Pfam" id="PF02170">
    <property type="entry name" value="PAZ"/>
    <property type="match status" value="1"/>
</dbReference>
<dbReference type="CDD" id="cd02846">
    <property type="entry name" value="PAZ_argonaute_like"/>
    <property type="match status" value="1"/>
</dbReference>
<dbReference type="SUPFAM" id="SSF101690">
    <property type="entry name" value="PAZ domain"/>
    <property type="match status" value="1"/>
</dbReference>
<protein>
    <recommendedName>
        <fullName evidence="2">Piwi domain-containing protein</fullName>
    </recommendedName>
</protein>
<keyword evidence="4" id="KW-1185">Reference proteome</keyword>
<feature type="region of interest" description="Disordered" evidence="1">
    <location>
        <begin position="68"/>
        <end position="91"/>
    </location>
</feature>
<evidence type="ECO:0000313" key="3">
    <source>
        <dbReference type="EMBL" id="KAF7541061.1"/>
    </source>
</evidence>
<dbReference type="InterPro" id="IPR036397">
    <property type="entry name" value="RNaseH_sf"/>
</dbReference>
<dbReference type="PANTHER" id="PTHR22891">
    <property type="entry name" value="EUKARYOTIC TRANSLATION INITIATION FACTOR 2C"/>
    <property type="match status" value="1"/>
</dbReference>
<dbReference type="Gene3D" id="3.30.420.10">
    <property type="entry name" value="Ribonuclease H-like superfamily/Ribonuclease H"/>
    <property type="match status" value="1"/>
</dbReference>
<proteinExistence type="predicted"/>
<dbReference type="InterPro" id="IPR014811">
    <property type="entry name" value="ArgoL1"/>
</dbReference>
<dbReference type="InterPro" id="IPR032474">
    <property type="entry name" value="Argonaute_N"/>
</dbReference>
<dbReference type="Pfam" id="PF02171">
    <property type="entry name" value="Piwi"/>
    <property type="match status" value="1"/>
</dbReference>
<dbReference type="GO" id="GO:0003723">
    <property type="term" value="F:RNA binding"/>
    <property type="evidence" value="ECO:0007669"/>
    <property type="project" value="InterPro"/>
</dbReference>
<dbReference type="Gene3D" id="3.40.50.2300">
    <property type="match status" value="1"/>
</dbReference>
<dbReference type="OrthoDB" id="10252740at2759"/>
<dbReference type="Proteomes" id="UP000722485">
    <property type="component" value="Unassembled WGS sequence"/>
</dbReference>
<comment type="caution">
    <text evidence="3">The sequence shown here is derived from an EMBL/GenBank/DDBJ whole genome shotgun (WGS) entry which is preliminary data.</text>
</comment>
<dbReference type="AlphaFoldDB" id="A0A9P5GWB6"/>